<dbReference type="InParanoid" id="A0A7N2N567"/>
<dbReference type="InterPro" id="IPR013087">
    <property type="entry name" value="Znf_C2H2_type"/>
</dbReference>
<dbReference type="PANTHER" id="PTHR37701">
    <property type="entry name" value="METHYL-CPG-BINDING DOMAIN-CONTAINING PROTEIN 8"/>
    <property type="match status" value="1"/>
</dbReference>
<protein>
    <recommendedName>
        <fullName evidence="3">C2H2-type domain-containing protein</fullName>
    </recommendedName>
</protein>
<feature type="region of interest" description="Disordered" evidence="2">
    <location>
        <begin position="77"/>
        <end position="96"/>
    </location>
</feature>
<keyword evidence="1" id="KW-0862">Zinc</keyword>
<dbReference type="OMA" id="GCHNQEG"/>
<feature type="region of interest" description="Disordered" evidence="2">
    <location>
        <begin position="172"/>
        <end position="195"/>
    </location>
</feature>
<keyword evidence="1" id="KW-0863">Zinc-finger</keyword>
<name>A0A7N2N567_QUELO</name>
<reference evidence="4" key="2">
    <citation type="submission" date="2021-01" db="UniProtKB">
        <authorList>
            <consortium name="EnsemblPlants"/>
        </authorList>
    </citation>
    <scope>IDENTIFICATION</scope>
</reference>
<dbReference type="GO" id="GO:0003677">
    <property type="term" value="F:DNA binding"/>
    <property type="evidence" value="ECO:0007669"/>
    <property type="project" value="InterPro"/>
</dbReference>
<keyword evidence="1" id="KW-0479">Metal-binding</keyword>
<sequence length="1403" mass="154172">MASASVVDNHRLETLPLIDLRLLSQSELFSLSLCSSSSSNASSLSSSNDNDDVLIPKIDRSVFNESAGSRKQTYSRLRLAPRKPQSPSSTSSSPFFLPRQIDEENSQIISLLKQLFASETHNHDLVPFRVEYEPSLPDPSTEGLQNVRIEYEPSLLPDSSNAGFQSVPIDVIGGSGGGGGGEKKRKRGRPRKNEVMMIERKVEVLPIVPVNVGVSSEGNKKRKRGRPRKDDKSRKDERKKVRDVNVVEEMVMVNEKGDVVDVAALGNVEDLYGEELKRRTEGLQTKDELLGFLSGLNGEWMSWRKNRRIVPASVIRDVLPRGWKLMLSIKKKAGYVWLHCRRYIREYQNVYILLISGAWSVKRTYDFKDTPMKFLSYNLVRDSSVEDGIFLLMLADSNPNGQQFVSCKEVSSHLLSFSGLQDASQPRSGYTDENFQLASKMDFGDDADPKLEDAKNADDLVSCSQFPLTSILTDEKQDTLKTQDSGIQTGEVLKCHKCTMTFDGKNDLVHHLISSHQSTANRCKQGTSIADGVIIKDGKYECQFCHKIFDERHRYNGHIGVHVRDYAKSVEALGVLKGMQKGIVPAPTRVLPSTSKMHESIGIGREKPPTAGVVNELSSGFSHGIIKVDNVTETCGDTDGHLLILLSQDNQNVKADKDDYTLVEEYSDKQDKICNMNMDDLVKVDLATVFANRCNACPVDENSLKNENKIICESSDETNPHKCIPSGIDNCVAESKSFGSCSLAPPGNERAFVVENNVIEASVRSVKEPQLEIGSESGFHTLNGKDKCSGEDLQDKCLTSTVEDTKFDSGCTFENNESVSGFDNHLSGLKDVCTNVKQQCSSEVCSLLPFGNEQRSSLMNNENEIVSSFMVESLQEGSSGSSLCSLSTDKRTCSASNIVNNVSTSTGDKPRFDEVNISGNNVIAIGFGSNHASQSNEAVISIKKDGSSGSSLHISSLDEECIVDNNVNKNPHCTMEEPFQGEASKSHVFAPSADEQRSDFDNNMNKVSTDTLEGLKLDEVESCKNNQLSIAFDRNETGVGVDTTACSEQEKCFKGSLLVSSADEHGCDIWNGTKKELKQTRGPSESGLLSQSDYEQYQVNMNDVNKVSCSSIEDAGNKKVKSPWSTELLPAFDTQAGLDVHVTSTMQGQSSEGCSSVPSGAEQTFSADNDVTGVYSSAVGELKHERGSKNGCEQVENKLNRFYTSTVWEQPRFEDMGKPRDADLMMGFGNHAQSNEDVMEELMWRTNEQNVQQSGLANSSSPLMPLSECLPNFDVMTSKGGDKSFSPNERFDSTSGLEGLGSSSIAHLEYNFLTTQPSPNPEESNVLSYDAEMEQGFDSSIWLKKEALPLLPKLASRHQVRTACVWCGIEFHIESANSGMQPGSVGFMCGTCKAKFSGQFNVL</sequence>
<dbReference type="SMART" id="SM00355">
    <property type="entry name" value="ZnF_C2H2"/>
    <property type="match status" value="2"/>
</dbReference>
<feature type="compositionally biased region" description="Low complexity" evidence="2">
    <location>
        <begin position="85"/>
        <end position="94"/>
    </location>
</feature>
<evidence type="ECO:0000256" key="2">
    <source>
        <dbReference type="SAM" id="MobiDB-lite"/>
    </source>
</evidence>
<dbReference type="GO" id="GO:0008270">
    <property type="term" value="F:zinc ion binding"/>
    <property type="evidence" value="ECO:0007669"/>
    <property type="project" value="UniProtKB-KW"/>
</dbReference>
<dbReference type="Gene3D" id="3.30.160.60">
    <property type="entry name" value="Classic Zinc Finger"/>
    <property type="match status" value="1"/>
</dbReference>
<dbReference type="EnsemblPlants" id="QL12p036977:mrna">
    <property type="protein sequence ID" value="QL12p036977:mrna"/>
    <property type="gene ID" value="QL12p036977"/>
</dbReference>
<proteinExistence type="predicted"/>
<evidence type="ECO:0000313" key="4">
    <source>
        <dbReference type="EnsemblPlants" id="QL12p036977:mrna"/>
    </source>
</evidence>
<dbReference type="PROSITE" id="PS50157">
    <property type="entry name" value="ZINC_FINGER_C2H2_2"/>
    <property type="match status" value="1"/>
</dbReference>
<accession>A0A7N2N567</accession>
<feature type="domain" description="C2H2-type" evidence="3">
    <location>
        <begin position="540"/>
        <end position="567"/>
    </location>
</feature>
<dbReference type="EMBL" id="LRBV02000012">
    <property type="status" value="NOT_ANNOTATED_CDS"/>
    <property type="molecule type" value="Genomic_DNA"/>
</dbReference>
<reference evidence="4 5" key="1">
    <citation type="journal article" date="2016" name="G3 (Bethesda)">
        <title>First Draft Assembly and Annotation of the Genome of a California Endemic Oak Quercus lobata Nee (Fagaceae).</title>
        <authorList>
            <person name="Sork V.L."/>
            <person name="Fitz-Gibbon S.T."/>
            <person name="Puiu D."/>
            <person name="Crepeau M."/>
            <person name="Gugger P.F."/>
            <person name="Sherman R."/>
            <person name="Stevens K."/>
            <person name="Langley C.H."/>
            <person name="Pellegrini M."/>
            <person name="Salzberg S.L."/>
        </authorList>
    </citation>
    <scope>NUCLEOTIDE SEQUENCE [LARGE SCALE GENOMIC DNA]</scope>
    <source>
        <strain evidence="4 5">cv. SW786</strain>
    </source>
</reference>
<dbReference type="PANTHER" id="PTHR37701:SF13">
    <property type="entry name" value="C2H2-TYPE DOMAIN-CONTAINING PROTEIN"/>
    <property type="match status" value="1"/>
</dbReference>
<evidence type="ECO:0000256" key="1">
    <source>
        <dbReference type="PROSITE-ProRule" id="PRU00042"/>
    </source>
</evidence>
<dbReference type="Pfam" id="PF02178">
    <property type="entry name" value="AT_hook"/>
    <property type="match status" value="2"/>
</dbReference>
<evidence type="ECO:0000259" key="3">
    <source>
        <dbReference type="PROSITE" id="PS50157"/>
    </source>
</evidence>
<dbReference type="SMART" id="SM00384">
    <property type="entry name" value="AT_hook"/>
    <property type="match status" value="2"/>
</dbReference>
<dbReference type="InterPro" id="IPR037472">
    <property type="entry name" value="MBD8"/>
</dbReference>
<dbReference type="Gramene" id="QL12p036977:mrna">
    <property type="protein sequence ID" value="QL12p036977:mrna"/>
    <property type="gene ID" value="QL12p036977"/>
</dbReference>
<dbReference type="Proteomes" id="UP000594261">
    <property type="component" value="Chromosome 12"/>
</dbReference>
<feature type="compositionally biased region" description="Basic and acidic residues" evidence="2">
    <location>
        <begin position="228"/>
        <end position="240"/>
    </location>
</feature>
<keyword evidence="5" id="KW-1185">Reference proteome</keyword>
<feature type="region of interest" description="Disordered" evidence="2">
    <location>
        <begin position="214"/>
        <end position="240"/>
    </location>
</feature>
<organism evidence="4 5">
    <name type="scientific">Quercus lobata</name>
    <name type="common">Valley oak</name>
    <dbReference type="NCBI Taxonomy" id="97700"/>
    <lineage>
        <taxon>Eukaryota</taxon>
        <taxon>Viridiplantae</taxon>
        <taxon>Streptophyta</taxon>
        <taxon>Embryophyta</taxon>
        <taxon>Tracheophyta</taxon>
        <taxon>Spermatophyta</taxon>
        <taxon>Magnoliopsida</taxon>
        <taxon>eudicotyledons</taxon>
        <taxon>Gunneridae</taxon>
        <taxon>Pentapetalae</taxon>
        <taxon>rosids</taxon>
        <taxon>fabids</taxon>
        <taxon>Fagales</taxon>
        <taxon>Fagaceae</taxon>
        <taxon>Quercus</taxon>
    </lineage>
</organism>
<dbReference type="InterPro" id="IPR017956">
    <property type="entry name" value="AT_hook_DNA-bd_motif"/>
</dbReference>
<evidence type="ECO:0000313" key="5">
    <source>
        <dbReference type="Proteomes" id="UP000594261"/>
    </source>
</evidence>
<dbReference type="PROSITE" id="PS00028">
    <property type="entry name" value="ZINC_FINGER_C2H2_1"/>
    <property type="match status" value="2"/>
</dbReference>